<evidence type="ECO:0000313" key="6">
    <source>
        <dbReference type="Proteomes" id="UP000824044"/>
    </source>
</evidence>
<organism evidence="5 6">
    <name type="scientific">Candidatus Gallimonas intestinigallinarum</name>
    <dbReference type="NCBI Taxonomy" id="2838604"/>
    <lineage>
        <taxon>Bacteria</taxon>
        <taxon>Bacillati</taxon>
        <taxon>Bacillota</taxon>
        <taxon>Clostridia</taxon>
        <taxon>Candidatus Gallimonas</taxon>
    </lineage>
</organism>
<evidence type="ECO:0000256" key="2">
    <source>
        <dbReference type="ARBA" id="ARBA00022692"/>
    </source>
</evidence>
<comment type="caution">
    <text evidence="5">The sequence shown here is derived from an EMBL/GenBank/DDBJ whole genome shotgun (WGS) entry which is preliminary data.</text>
</comment>
<dbReference type="GO" id="GO:0016020">
    <property type="term" value="C:membrane"/>
    <property type="evidence" value="ECO:0007669"/>
    <property type="project" value="UniProtKB-SubCell"/>
</dbReference>
<keyword evidence="4" id="KW-0472">Membrane</keyword>
<name>A0A9D2IUP5_9FIRM</name>
<keyword evidence="2" id="KW-0812">Transmembrane</keyword>
<dbReference type="EMBL" id="DXBS01000007">
    <property type="protein sequence ID" value="HIZ23926.1"/>
    <property type="molecule type" value="Genomic_DNA"/>
</dbReference>
<protein>
    <submittedName>
        <fullName evidence="5">Aquaporin</fullName>
    </submittedName>
</protein>
<proteinExistence type="predicted"/>
<comment type="subcellular location">
    <subcellularLocation>
        <location evidence="1">Membrane</location>
        <topology evidence="1">Multi-pass membrane protein</topology>
    </subcellularLocation>
</comment>
<reference evidence="5" key="2">
    <citation type="submission" date="2021-04" db="EMBL/GenBank/DDBJ databases">
        <authorList>
            <person name="Gilroy R."/>
        </authorList>
    </citation>
    <scope>NUCLEOTIDE SEQUENCE</scope>
    <source>
        <strain evidence="5">CHK33-5263</strain>
    </source>
</reference>
<keyword evidence="3" id="KW-1133">Transmembrane helix</keyword>
<accession>A0A9D2IUP5</accession>
<evidence type="ECO:0000313" key="5">
    <source>
        <dbReference type="EMBL" id="HIZ23926.1"/>
    </source>
</evidence>
<dbReference type="AlphaFoldDB" id="A0A9D2IUP5"/>
<evidence type="ECO:0000256" key="4">
    <source>
        <dbReference type="ARBA" id="ARBA00023136"/>
    </source>
</evidence>
<evidence type="ECO:0000256" key="3">
    <source>
        <dbReference type="ARBA" id="ARBA00022989"/>
    </source>
</evidence>
<dbReference type="Proteomes" id="UP000824044">
    <property type="component" value="Unassembled WGS sequence"/>
</dbReference>
<dbReference type="PROSITE" id="PS51257">
    <property type="entry name" value="PROKAR_LIPOPROTEIN"/>
    <property type="match status" value="1"/>
</dbReference>
<gene>
    <name evidence="5" type="ORF">H9812_00400</name>
</gene>
<dbReference type="SUPFAM" id="SSF81338">
    <property type="entry name" value="Aquaporin-like"/>
    <property type="match status" value="1"/>
</dbReference>
<dbReference type="InterPro" id="IPR023271">
    <property type="entry name" value="Aquaporin-like"/>
</dbReference>
<sequence>MSLTKKCVAEFVGTMLLVVFGCGAALPLSGGQEAGKGRERRND</sequence>
<reference evidence="5" key="1">
    <citation type="journal article" date="2021" name="PeerJ">
        <title>Extensive microbial diversity within the chicken gut microbiome revealed by metagenomics and culture.</title>
        <authorList>
            <person name="Gilroy R."/>
            <person name="Ravi A."/>
            <person name="Getino M."/>
            <person name="Pursley I."/>
            <person name="Horton D.L."/>
            <person name="Alikhan N.F."/>
            <person name="Baker D."/>
            <person name="Gharbi K."/>
            <person name="Hall N."/>
            <person name="Watson M."/>
            <person name="Adriaenssens E.M."/>
            <person name="Foster-Nyarko E."/>
            <person name="Jarju S."/>
            <person name="Secka A."/>
            <person name="Antonio M."/>
            <person name="Oren A."/>
            <person name="Chaudhuri R.R."/>
            <person name="La Ragione R."/>
            <person name="Hildebrand F."/>
            <person name="Pallen M.J."/>
        </authorList>
    </citation>
    <scope>NUCLEOTIDE SEQUENCE</scope>
    <source>
        <strain evidence="5">CHK33-5263</strain>
    </source>
</reference>
<dbReference type="Gene3D" id="1.20.1080.10">
    <property type="entry name" value="Glycerol uptake facilitator protein"/>
    <property type="match status" value="1"/>
</dbReference>
<evidence type="ECO:0000256" key="1">
    <source>
        <dbReference type="ARBA" id="ARBA00004141"/>
    </source>
</evidence>